<evidence type="ECO:0000313" key="4">
    <source>
        <dbReference type="EMBL" id="MBD1391338.1"/>
    </source>
</evidence>
<dbReference type="SUPFAM" id="SSF51735">
    <property type="entry name" value="NAD(P)-binding Rossmann-fold domains"/>
    <property type="match status" value="1"/>
</dbReference>
<gene>
    <name evidence="4" type="ORF">IC617_18075</name>
</gene>
<dbReference type="InterPro" id="IPR020904">
    <property type="entry name" value="Sc_DH/Rdtase_CS"/>
</dbReference>
<dbReference type="GO" id="GO:0016491">
    <property type="term" value="F:oxidoreductase activity"/>
    <property type="evidence" value="ECO:0007669"/>
    <property type="project" value="UniProtKB-KW"/>
</dbReference>
<dbReference type="PRINTS" id="PR00080">
    <property type="entry name" value="SDRFAMILY"/>
</dbReference>
<dbReference type="Proteomes" id="UP000638014">
    <property type="component" value="Unassembled WGS sequence"/>
</dbReference>
<keyword evidence="5" id="KW-1185">Reference proteome</keyword>
<dbReference type="PANTHER" id="PTHR44196">
    <property type="entry name" value="DEHYDROGENASE/REDUCTASE SDR FAMILY MEMBER 7B"/>
    <property type="match status" value="1"/>
</dbReference>
<sequence length="227" mass="24654">MHILLTGASSGIGRALAVALDAAGHQLSLCGRNPEKLQQTLDQLAHPERHFVRAFCLSDFDAIAEFASSAQERRAIDVLINCAGLNHARGAGHELPKQELDWMLTINCHAPIAMMQAVVPDMLARASGMIVNVLSTVCLFANPNLAGYTASKAALDAYCKVMRKELQPQGVQMLSVYPGGVDTDFRSQQRPEYLSPAQVAEAIVPHLSTKAHVHELVLRPQCESNYC</sequence>
<accession>A0A8J6UK34</accession>
<proteinExistence type="inferred from homology"/>
<dbReference type="PANTHER" id="PTHR44196:SF1">
    <property type="entry name" value="DEHYDROGENASE_REDUCTASE SDR FAMILY MEMBER 7B"/>
    <property type="match status" value="1"/>
</dbReference>
<name>A0A8J6UK34_9GAMM</name>
<dbReference type="InterPro" id="IPR002347">
    <property type="entry name" value="SDR_fam"/>
</dbReference>
<dbReference type="RefSeq" id="WP_191146396.1">
    <property type="nucleotide sequence ID" value="NZ_JACXAF010000035.1"/>
</dbReference>
<dbReference type="AlphaFoldDB" id="A0A8J6UK34"/>
<dbReference type="InterPro" id="IPR036291">
    <property type="entry name" value="NAD(P)-bd_dom_sf"/>
</dbReference>
<comment type="caution">
    <text evidence="4">The sequence shown here is derived from an EMBL/GenBank/DDBJ whole genome shotgun (WGS) entry which is preliminary data.</text>
</comment>
<dbReference type="Gene3D" id="3.40.50.720">
    <property type="entry name" value="NAD(P)-binding Rossmann-like Domain"/>
    <property type="match status" value="1"/>
</dbReference>
<comment type="similarity">
    <text evidence="1 3">Belongs to the short-chain dehydrogenases/reductases (SDR) family.</text>
</comment>
<dbReference type="CDD" id="cd05233">
    <property type="entry name" value="SDR_c"/>
    <property type="match status" value="1"/>
</dbReference>
<organism evidence="4 5">
    <name type="scientific">Neiella litorisoli</name>
    <dbReference type="NCBI Taxonomy" id="2771431"/>
    <lineage>
        <taxon>Bacteria</taxon>
        <taxon>Pseudomonadati</taxon>
        <taxon>Pseudomonadota</taxon>
        <taxon>Gammaproteobacteria</taxon>
        <taxon>Alteromonadales</taxon>
        <taxon>Echinimonadaceae</taxon>
        <taxon>Neiella</taxon>
    </lineage>
</organism>
<evidence type="ECO:0000256" key="1">
    <source>
        <dbReference type="ARBA" id="ARBA00006484"/>
    </source>
</evidence>
<dbReference type="EMBL" id="JACXAF010000035">
    <property type="protein sequence ID" value="MBD1391338.1"/>
    <property type="molecule type" value="Genomic_DNA"/>
</dbReference>
<dbReference type="GO" id="GO:0016020">
    <property type="term" value="C:membrane"/>
    <property type="evidence" value="ECO:0007669"/>
    <property type="project" value="TreeGrafter"/>
</dbReference>
<evidence type="ECO:0000313" key="5">
    <source>
        <dbReference type="Proteomes" id="UP000638014"/>
    </source>
</evidence>
<dbReference type="PRINTS" id="PR00081">
    <property type="entry name" value="GDHRDH"/>
</dbReference>
<evidence type="ECO:0000256" key="3">
    <source>
        <dbReference type="RuleBase" id="RU000363"/>
    </source>
</evidence>
<dbReference type="PROSITE" id="PS00061">
    <property type="entry name" value="ADH_SHORT"/>
    <property type="match status" value="1"/>
</dbReference>
<keyword evidence="2" id="KW-0560">Oxidoreductase</keyword>
<protein>
    <submittedName>
        <fullName evidence="4">SDR family oxidoreductase</fullName>
    </submittedName>
</protein>
<reference evidence="4" key="1">
    <citation type="submission" date="2020-09" db="EMBL/GenBank/DDBJ databases">
        <title>A novel bacterium of genus Neiella, isolated from South China Sea.</title>
        <authorList>
            <person name="Huang H."/>
            <person name="Mo K."/>
            <person name="Hu Y."/>
        </authorList>
    </citation>
    <scope>NUCLEOTIDE SEQUENCE</scope>
    <source>
        <strain evidence="4">HB171785</strain>
    </source>
</reference>
<dbReference type="Pfam" id="PF00106">
    <property type="entry name" value="adh_short"/>
    <property type="match status" value="1"/>
</dbReference>
<evidence type="ECO:0000256" key="2">
    <source>
        <dbReference type="ARBA" id="ARBA00023002"/>
    </source>
</evidence>